<gene>
    <name evidence="1" type="ORF">Ahu01nite_005530</name>
</gene>
<evidence type="ECO:0000313" key="2">
    <source>
        <dbReference type="Proteomes" id="UP000603200"/>
    </source>
</evidence>
<dbReference type="Proteomes" id="UP000603200">
    <property type="component" value="Unassembled WGS sequence"/>
</dbReference>
<keyword evidence="2" id="KW-1185">Reference proteome</keyword>
<comment type="caution">
    <text evidence="1">The sequence shown here is derived from an EMBL/GenBank/DDBJ whole genome shotgun (WGS) entry which is preliminary data.</text>
</comment>
<reference evidence="1 2" key="1">
    <citation type="submission" date="2021-01" db="EMBL/GenBank/DDBJ databases">
        <title>Whole genome shotgun sequence of Actinoplanes humidus NBRC 14915.</title>
        <authorList>
            <person name="Komaki H."/>
            <person name="Tamura T."/>
        </authorList>
    </citation>
    <scope>NUCLEOTIDE SEQUENCE [LARGE SCALE GENOMIC DNA]</scope>
    <source>
        <strain evidence="1 2">NBRC 14915</strain>
    </source>
</reference>
<protein>
    <submittedName>
        <fullName evidence="1">Uncharacterized protein</fullName>
    </submittedName>
</protein>
<name>A0ABQ3ZFU2_9ACTN</name>
<dbReference type="EMBL" id="BOMN01000010">
    <property type="protein sequence ID" value="GIE17451.1"/>
    <property type="molecule type" value="Genomic_DNA"/>
</dbReference>
<evidence type="ECO:0000313" key="1">
    <source>
        <dbReference type="EMBL" id="GIE17451.1"/>
    </source>
</evidence>
<sequence>MRFNGDIRKSVAIAAMTLICAAACGGATKEAESSPASSPAVVQSSAPAVAAVYRAPKKACDGADTATMDAKLTNRKIQREDVTTTKLSTMASCTLAYKNNIVIIQMEVYADPIANIMFDGFKKAEAKSSTLTDIPGLGTGAYSYVDELTGPHVAAWDGNLYITIVIGTLFGEPDPAAADLLPPVVAATMTKLRG</sequence>
<organism evidence="1 2">
    <name type="scientific">Winogradskya humida</name>
    <dbReference type="NCBI Taxonomy" id="113566"/>
    <lineage>
        <taxon>Bacteria</taxon>
        <taxon>Bacillati</taxon>
        <taxon>Actinomycetota</taxon>
        <taxon>Actinomycetes</taxon>
        <taxon>Micromonosporales</taxon>
        <taxon>Micromonosporaceae</taxon>
        <taxon>Winogradskya</taxon>
    </lineage>
</organism>
<accession>A0ABQ3ZFU2</accession>
<proteinExistence type="predicted"/>